<organism evidence="4">
    <name type="scientific">Veillonella atypica</name>
    <dbReference type="NCBI Taxonomy" id="39777"/>
    <lineage>
        <taxon>Bacteria</taxon>
        <taxon>Bacillati</taxon>
        <taxon>Bacillota</taxon>
        <taxon>Negativicutes</taxon>
        <taxon>Veillonellales</taxon>
        <taxon>Veillonellaceae</taxon>
        <taxon>Veillonella</taxon>
    </lineage>
</organism>
<dbReference type="Pfam" id="PF00586">
    <property type="entry name" value="AIRS"/>
    <property type="match status" value="1"/>
</dbReference>
<dbReference type="SUPFAM" id="SSF56042">
    <property type="entry name" value="PurM C-terminal domain-like"/>
    <property type="match status" value="1"/>
</dbReference>
<dbReference type="RefSeq" id="WP_038125175.1">
    <property type="nucleotide sequence ID" value="NZ_CALLHQ010000005.1"/>
</dbReference>
<proteinExistence type="inferred from homology"/>
<dbReference type="EMBL" id="LRQT01000004">
    <property type="protein sequence ID" value="KXA65469.1"/>
    <property type="molecule type" value="Genomic_DNA"/>
</dbReference>
<sequence>MERVRLVHGNGGRFSHELTERFILKYFTNDLLAPLHDGAQFPVSSGRMAFTTDSYVVQPTFFPGGNIGKLAVCGTVNDLAMNGAVPQYLSCGLILEEGLPFDELETILSTMSDMAKLANVQIVTGDTKVVKKGEVDKIYINTAGIGMIPDGINIGPNVVKPNMDIILSGSIGDHSIAVMGERFGLELSDSVKTDCAPLNHMVHAVLHAVGPQVALLRDPTRGGVGTVLKEIAEQSQVGIKVEESKLIIHDEVRSVCDILGYDPLYLANEGKCIFVVEPSVTNDVLDILHSYPEGHEATHIGVTMDKNIGKVGLQTSIGGVRLVDLLGEDQVPRIC</sequence>
<dbReference type="GO" id="GO:0051604">
    <property type="term" value="P:protein maturation"/>
    <property type="evidence" value="ECO:0007669"/>
    <property type="project" value="TreeGrafter"/>
</dbReference>
<dbReference type="InterPro" id="IPR010918">
    <property type="entry name" value="PurM-like_C_dom"/>
</dbReference>
<dbReference type="Gene3D" id="3.30.1330.10">
    <property type="entry name" value="PurM-like, N-terminal domain"/>
    <property type="match status" value="1"/>
</dbReference>
<dbReference type="AlphaFoldDB" id="A0A133S6Z0"/>
<dbReference type="PANTHER" id="PTHR30303:SF0">
    <property type="entry name" value="CARBAMOYL DEHYDRATASE HYPE"/>
    <property type="match status" value="1"/>
</dbReference>
<dbReference type="PANTHER" id="PTHR30303">
    <property type="entry name" value="HYDROGENASE ISOENZYMES FORMATION PROTEIN HYPE"/>
    <property type="match status" value="1"/>
</dbReference>
<dbReference type="SUPFAM" id="SSF55326">
    <property type="entry name" value="PurM N-terminal domain-like"/>
    <property type="match status" value="1"/>
</dbReference>
<evidence type="ECO:0000313" key="5">
    <source>
        <dbReference type="Proteomes" id="UP000070226"/>
    </source>
</evidence>
<protein>
    <submittedName>
        <fullName evidence="4">Hydrogenase expression/formation protein HypE</fullName>
    </submittedName>
</protein>
<dbReference type="CDD" id="cd02197">
    <property type="entry name" value="HypE"/>
    <property type="match status" value="1"/>
</dbReference>
<dbReference type="InterPro" id="IPR016188">
    <property type="entry name" value="PurM-like_N"/>
</dbReference>
<evidence type="ECO:0000256" key="1">
    <source>
        <dbReference type="ARBA" id="ARBA00006243"/>
    </source>
</evidence>
<gene>
    <name evidence="4" type="ORF">HMPREF3233_00239</name>
</gene>
<dbReference type="Proteomes" id="UP000070226">
    <property type="component" value="Unassembled WGS sequence"/>
</dbReference>
<comment type="caution">
    <text evidence="4">The sequence shown here is derived from an EMBL/GenBank/DDBJ whole genome shotgun (WGS) entry which is preliminary data.</text>
</comment>
<dbReference type="InterPro" id="IPR036921">
    <property type="entry name" value="PurM-like_N_sf"/>
</dbReference>
<dbReference type="NCBIfam" id="TIGR02124">
    <property type="entry name" value="hypE"/>
    <property type="match status" value="1"/>
</dbReference>
<reference evidence="4 5" key="1">
    <citation type="submission" date="2016-01" db="EMBL/GenBank/DDBJ databases">
        <authorList>
            <person name="Oliw E.H."/>
        </authorList>
    </citation>
    <scope>NUCLEOTIDE SEQUENCE [LARGE SCALE GENOMIC DNA]</scope>
    <source>
        <strain evidence="4 5">CMW7756B</strain>
    </source>
</reference>
<dbReference type="PIRSF" id="PIRSF005644">
    <property type="entry name" value="Hdrgns_mtr_HypE"/>
    <property type="match status" value="1"/>
</dbReference>
<dbReference type="Pfam" id="PF02769">
    <property type="entry name" value="AIRS_C"/>
    <property type="match status" value="1"/>
</dbReference>
<dbReference type="PATRIC" id="fig|39777.7.peg.231"/>
<evidence type="ECO:0000259" key="2">
    <source>
        <dbReference type="Pfam" id="PF00586"/>
    </source>
</evidence>
<dbReference type="InterPro" id="IPR036676">
    <property type="entry name" value="PurM-like_C_sf"/>
</dbReference>
<dbReference type="InterPro" id="IPR011854">
    <property type="entry name" value="HypE"/>
</dbReference>
<dbReference type="STRING" id="39777.B7L28_03105"/>
<evidence type="ECO:0000313" key="4">
    <source>
        <dbReference type="EMBL" id="KXA65469.1"/>
    </source>
</evidence>
<accession>A0A133S6Z0</accession>
<dbReference type="Gene3D" id="3.90.650.10">
    <property type="entry name" value="PurM-like C-terminal domain"/>
    <property type="match status" value="1"/>
</dbReference>
<feature type="domain" description="PurM-like N-terminal" evidence="2">
    <location>
        <begin position="44"/>
        <end position="148"/>
    </location>
</feature>
<name>A0A133S6Z0_9FIRM</name>
<feature type="domain" description="PurM-like C-terminal" evidence="3">
    <location>
        <begin position="161"/>
        <end position="311"/>
    </location>
</feature>
<evidence type="ECO:0000259" key="3">
    <source>
        <dbReference type="Pfam" id="PF02769"/>
    </source>
</evidence>
<comment type="similarity">
    <text evidence="1">Belongs to the HypE family.</text>
</comment>